<dbReference type="SMART" id="SM00487">
    <property type="entry name" value="DEXDc"/>
    <property type="match status" value="1"/>
</dbReference>
<dbReference type="Gene3D" id="3.40.50.300">
    <property type="entry name" value="P-loop containing nucleotide triphosphate hydrolases"/>
    <property type="match status" value="2"/>
</dbReference>
<keyword evidence="11" id="KW-0238">DNA-binding</keyword>
<dbReference type="PROSITE" id="PS51194">
    <property type="entry name" value="HELICASE_CTER"/>
    <property type="match status" value="1"/>
</dbReference>
<accession>A0AA97I319</accession>
<dbReference type="SMART" id="SM00341">
    <property type="entry name" value="HRDC"/>
    <property type="match status" value="1"/>
</dbReference>
<keyword evidence="5" id="KW-0547">Nucleotide-binding</keyword>
<dbReference type="Gene3D" id="1.10.10.1390">
    <property type="entry name" value="ATP-dependent DNA helicase RecQ"/>
    <property type="match status" value="1"/>
</dbReference>
<evidence type="ECO:0000313" key="21">
    <source>
        <dbReference type="Proteomes" id="UP001301797"/>
    </source>
</evidence>
<dbReference type="PANTHER" id="PTHR13710">
    <property type="entry name" value="DNA HELICASE RECQ FAMILY MEMBER"/>
    <property type="match status" value="1"/>
</dbReference>
<evidence type="ECO:0000259" key="17">
    <source>
        <dbReference type="PROSITE" id="PS50967"/>
    </source>
</evidence>
<keyword evidence="21" id="KW-1185">Reference proteome</keyword>
<dbReference type="InterPro" id="IPR014001">
    <property type="entry name" value="Helicase_ATP-bd"/>
</dbReference>
<dbReference type="Gene3D" id="1.10.10.10">
    <property type="entry name" value="Winged helix-like DNA-binding domain superfamily/Winged helix DNA-binding domain"/>
    <property type="match status" value="1"/>
</dbReference>
<dbReference type="NCBIfam" id="TIGR00614">
    <property type="entry name" value="recQ_fam"/>
    <property type="match status" value="1"/>
</dbReference>
<dbReference type="GO" id="GO:0005694">
    <property type="term" value="C:chromosome"/>
    <property type="evidence" value="ECO:0007669"/>
    <property type="project" value="TreeGrafter"/>
</dbReference>
<dbReference type="NCBIfam" id="TIGR01389">
    <property type="entry name" value="recQ"/>
    <property type="match status" value="1"/>
</dbReference>
<dbReference type="SUPFAM" id="SSF52540">
    <property type="entry name" value="P-loop containing nucleoside triphosphate hydrolases"/>
    <property type="match status" value="1"/>
</dbReference>
<evidence type="ECO:0000256" key="12">
    <source>
        <dbReference type="ARBA" id="ARBA00023172"/>
    </source>
</evidence>
<dbReference type="EMBL" id="CP043875">
    <property type="protein sequence ID" value="WOF16890.1"/>
    <property type="molecule type" value="Genomic_DNA"/>
</dbReference>
<dbReference type="InterPro" id="IPR004589">
    <property type="entry name" value="DNA_helicase_ATP-dep_RecQ"/>
</dbReference>
<dbReference type="GO" id="GO:0046872">
    <property type="term" value="F:metal ion binding"/>
    <property type="evidence" value="ECO:0007669"/>
    <property type="project" value="UniProtKB-KW"/>
</dbReference>
<dbReference type="GO" id="GO:0016787">
    <property type="term" value="F:hydrolase activity"/>
    <property type="evidence" value="ECO:0007669"/>
    <property type="project" value="UniProtKB-KW"/>
</dbReference>
<dbReference type="InterPro" id="IPR018982">
    <property type="entry name" value="RQC_domain"/>
</dbReference>
<evidence type="ECO:0000256" key="1">
    <source>
        <dbReference type="ARBA" id="ARBA00001946"/>
    </source>
</evidence>
<dbReference type="GO" id="GO:0009432">
    <property type="term" value="P:SOS response"/>
    <property type="evidence" value="ECO:0007669"/>
    <property type="project" value="InterPro"/>
</dbReference>
<organism evidence="20 21">
    <name type="scientific">Methanochimaera problematica</name>
    <dbReference type="NCBI Taxonomy" id="2609417"/>
    <lineage>
        <taxon>Archaea</taxon>
        <taxon>Methanobacteriati</taxon>
        <taxon>Methanobacteriota</taxon>
        <taxon>Stenosarchaea group</taxon>
        <taxon>Methanomicrobia</taxon>
        <taxon>Methanomicrobiales</taxon>
        <taxon>Methanomicrobiaceae</taxon>
        <taxon>Methanochimaera</taxon>
    </lineage>
</organism>
<comment type="catalytic activity">
    <reaction evidence="15">
        <text>Couples ATP hydrolysis with the unwinding of duplex DNA by translocating in the 3'-5' direction.</text>
        <dbReference type="EC" id="5.6.2.4"/>
    </reaction>
</comment>
<dbReference type="GO" id="GO:0003677">
    <property type="term" value="F:DNA binding"/>
    <property type="evidence" value="ECO:0007669"/>
    <property type="project" value="UniProtKB-KW"/>
</dbReference>
<dbReference type="SUPFAM" id="SSF47819">
    <property type="entry name" value="HRDC-like"/>
    <property type="match status" value="1"/>
</dbReference>
<evidence type="ECO:0000256" key="14">
    <source>
        <dbReference type="ARBA" id="ARBA00023235"/>
    </source>
</evidence>
<dbReference type="InterPro" id="IPR036390">
    <property type="entry name" value="WH_DNA-bd_sf"/>
</dbReference>
<dbReference type="Gene3D" id="1.10.150.80">
    <property type="entry name" value="HRDC domain"/>
    <property type="match status" value="1"/>
</dbReference>
<evidence type="ECO:0000256" key="15">
    <source>
        <dbReference type="ARBA" id="ARBA00034617"/>
    </source>
</evidence>
<reference evidence="20 21" key="1">
    <citation type="submission" date="2019-09" db="EMBL/GenBank/DDBJ databases">
        <title>The complete genome of Methanoplanus sp. FWC-SCC4.</title>
        <authorList>
            <person name="Chen S.-C."/>
            <person name="Zhou Y.-Z."/>
            <person name="Lai M.-C."/>
        </authorList>
    </citation>
    <scope>NUCLEOTIDE SEQUENCE [LARGE SCALE GENOMIC DNA]</scope>
    <source>
        <strain evidence="20 21">FWC-SCC4</strain>
    </source>
</reference>
<evidence type="ECO:0000256" key="2">
    <source>
        <dbReference type="ARBA" id="ARBA00001947"/>
    </source>
</evidence>
<dbReference type="GeneID" id="85230385"/>
<dbReference type="PROSITE" id="PS50967">
    <property type="entry name" value="HRDC"/>
    <property type="match status" value="1"/>
</dbReference>
<dbReference type="SUPFAM" id="SSF46785">
    <property type="entry name" value="Winged helix' DNA-binding domain"/>
    <property type="match status" value="1"/>
</dbReference>
<dbReference type="FunFam" id="3.40.50.300:FF:000156">
    <property type="entry name" value="ATP-dependent DNA helicase recQ"/>
    <property type="match status" value="1"/>
</dbReference>
<dbReference type="SMART" id="SM00490">
    <property type="entry name" value="HELICc"/>
    <property type="match status" value="1"/>
</dbReference>
<dbReference type="GO" id="GO:0005737">
    <property type="term" value="C:cytoplasm"/>
    <property type="evidence" value="ECO:0007669"/>
    <property type="project" value="TreeGrafter"/>
</dbReference>
<dbReference type="InterPro" id="IPR044876">
    <property type="entry name" value="HRDC_dom_sf"/>
</dbReference>
<dbReference type="InterPro" id="IPR036388">
    <property type="entry name" value="WH-like_DNA-bd_sf"/>
</dbReference>
<dbReference type="AlphaFoldDB" id="A0AA97I319"/>
<dbReference type="InterPro" id="IPR006293">
    <property type="entry name" value="DNA_helicase_ATP-dep_RecQ_bac"/>
</dbReference>
<dbReference type="Pfam" id="PF00271">
    <property type="entry name" value="Helicase_C"/>
    <property type="match status" value="1"/>
</dbReference>
<dbReference type="Pfam" id="PF14493">
    <property type="entry name" value="HTH_40"/>
    <property type="match status" value="1"/>
</dbReference>
<dbReference type="Proteomes" id="UP001301797">
    <property type="component" value="Chromosome"/>
</dbReference>
<dbReference type="GO" id="GO:0005524">
    <property type="term" value="F:ATP binding"/>
    <property type="evidence" value="ECO:0007669"/>
    <property type="project" value="UniProtKB-KW"/>
</dbReference>
<dbReference type="Pfam" id="PF16124">
    <property type="entry name" value="RecQ_Zn_bind"/>
    <property type="match status" value="1"/>
</dbReference>
<dbReference type="InterPro" id="IPR011545">
    <property type="entry name" value="DEAD/DEAH_box_helicase_dom"/>
</dbReference>
<keyword evidence="6" id="KW-0227">DNA damage</keyword>
<evidence type="ECO:0000256" key="8">
    <source>
        <dbReference type="ARBA" id="ARBA00022806"/>
    </source>
</evidence>
<protein>
    <recommendedName>
        <fullName evidence="16">DNA 3'-5' helicase</fullName>
        <ecNumber evidence="16">5.6.2.4</ecNumber>
    </recommendedName>
</protein>
<dbReference type="Pfam" id="PF00570">
    <property type="entry name" value="HRDC"/>
    <property type="match status" value="1"/>
</dbReference>
<dbReference type="InterPro" id="IPR027417">
    <property type="entry name" value="P-loop_NTPase"/>
</dbReference>
<dbReference type="Pfam" id="PF00270">
    <property type="entry name" value="DEAD"/>
    <property type="match status" value="1"/>
</dbReference>
<dbReference type="CDD" id="cd17920">
    <property type="entry name" value="DEXHc_RecQ"/>
    <property type="match status" value="1"/>
</dbReference>
<evidence type="ECO:0000256" key="10">
    <source>
        <dbReference type="ARBA" id="ARBA00022840"/>
    </source>
</evidence>
<evidence type="ECO:0000256" key="16">
    <source>
        <dbReference type="ARBA" id="ARBA00034808"/>
    </source>
</evidence>
<evidence type="ECO:0000256" key="7">
    <source>
        <dbReference type="ARBA" id="ARBA00022801"/>
    </source>
</evidence>
<dbReference type="GO" id="GO:0006281">
    <property type="term" value="P:DNA repair"/>
    <property type="evidence" value="ECO:0007669"/>
    <property type="project" value="UniProtKB-KW"/>
</dbReference>
<evidence type="ECO:0000256" key="9">
    <source>
        <dbReference type="ARBA" id="ARBA00022833"/>
    </source>
</evidence>
<keyword evidence="13" id="KW-0234">DNA repair</keyword>
<keyword evidence="10" id="KW-0067">ATP-binding</keyword>
<dbReference type="RefSeq" id="WP_317136329.1">
    <property type="nucleotide sequence ID" value="NZ_CP043875.1"/>
</dbReference>
<dbReference type="GO" id="GO:0006260">
    <property type="term" value="P:DNA replication"/>
    <property type="evidence" value="ECO:0007669"/>
    <property type="project" value="InterPro"/>
</dbReference>
<keyword evidence="9" id="KW-0862">Zinc</keyword>
<proteinExistence type="inferred from homology"/>
<dbReference type="FunFam" id="3.40.50.300:FF:000296">
    <property type="entry name" value="ATP-dependent DNA helicase RecQ"/>
    <property type="match status" value="1"/>
</dbReference>
<dbReference type="InterPro" id="IPR032284">
    <property type="entry name" value="RecQ_Zn-bd"/>
</dbReference>
<comment type="cofactor">
    <cofactor evidence="1">
        <name>Mg(2+)</name>
        <dbReference type="ChEBI" id="CHEBI:18420"/>
    </cofactor>
</comment>
<evidence type="ECO:0000256" key="13">
    <source>
        <dbReference type="ARBA" id="ARBA00023204"/>
    </source>
</evidence>
<evidence type="ECO:0000256" key="6">
    <source>
        <dbReference type="ARBA" id="ARBA00022763"/>
    </source>
</evidence>
<gene>
    <name evidence="20" type="primary">recQ</name>
    <name evidence="20" type="ORF">F1737_09425</name>
</gene>
<dbReference type="InterPro" id="IPR029491">
    <property type="entry name" value="Helicase_HTH"/>
</dbReference>
<evidence type="ECO:0000256" key="4">
    <source>
        <dbReference type="ARBA" id="ARBA00022723"/>
    </source>
</evidence>
<evidence type="ECO:0000256" key="11">
    <source>
        <dbReference type="ARBA" id="ARBA00023125"/>
    </source>
</evidence>
<evidence type="ECO:0000313" key="20">
    <source>
        <dbReference type="EMBL" id="WOF16890.1"/>
    </source>
</evidence>
<keyword evidence="7 20" id="KW-0378">Hydrolase</keyword>
<dbReference type="EC" id="5.6.2.4" evidence="16"/>
<sequence>MTVTPENSDDKITTAKYYLRKYFGYSSFHPYQEEIIRNILTGRDVFAVIATGGGKSICYQLPAVMMKGTAVIISPLIALMKDQVDGLLANGIPAGCLNSTQDYSEYLMTVSRLKSGKLDILYVSPEKAVTPSFRALLKQFDVSLFAVDEAHCISQWGHEFRPEYRKLSILKKEFPKIPVIALTATATSVVRDDILKQLRLKLPYTYVGTFFRENLHYQVLPKKDAFGQILAYIKDHPRDSGIIYCNSRNSAESLSKKLNLANVPALPYHAGLSKKIREKTQDKFIKDDIPVIVATVAFGMGINKPDVRFVIHYDLSQSPEAYYQETGRAGRDGGRGDCILFYSRGDRAKIQYFIDKLDSRTLRGVAEKKLEAMTEYCESNSCRFKTLLEYFGETNSDFRCGVCDNCINPRELFDGTEPAKTAIKCIEMLKQPFGIGYIADILWGSSSARVKERGHDKLPLYGKGRMYKKDEWNSFLREMVHLGYLSREGRKYPVIVLNETSADVVSGKITVYLTRPKGVKPGSKKAEAVYNTALYETLKRLRKIVAESENIPPYQIFSDAVLAVMAEKMPLTPAEMLSIKGVGEYKVEKFGATFLRRIKDFQKIPVNQEKNQGVLEKSPKSSVQTYDLYCRGYTVKQIAEERSLTEDIVCVHLEEMIKSGAAIDLSDLVSSKKRDLVYSVLSDNFDIPVRDIRILLGEAVSYNEIRLIKAFWDKKNPGKN</sequence>
<keyword evidence="14" id="KW-0413">Isomerase</keyword>
<feature type="domain" description="Helicase C-terminal" evidence="19">
    <location>
        <begin position="225"/>
        <end position="374"/>
    </location>
</feature>
<dbReference type="GO" id="GO:0043138">
    <property type="term" value="F:3'-5' DNA helicase activity"/>
    <property type="evidence" value="ECO:0007669"/>
    <property type="project" value="UniProtKB-EC"/>
</dbReference>
<keyword evidence="12" id="KW-0233">DNA recombination</keyword>
<dbReference type="InterPro" id="IPR010997">
    <property type="entry name" value="HRDC-like_sf"/>
</dbReference>
<keyword evidence="4" id="KW-0479">Metal-binding</keyword>
<dbReference type="KEGG" id="mefw:F1737_09425"/>
<comment type="similarity">
    <text evidence="3">Belongs to the helicase family. RecQ subfamily.</text>
</comment>
<name>A0AA97I319_9EURY</name>
<dbReference type="PROSITE" id="PS51192">
    <property type="entry name" value="HELICASE_ATP_BIND_1"/>
    <property type="match status" value="1"/>
</dbReference>
<dbReference type="PANTHER" id="PTHR13710:SF105">
    <property type="entry name" value="ATP-DEPENDENT DNA HELICASE Q1"/>
    <property type="match status" value="1"/>
</dbReference>
<evidence type="ECO:0000259" key="18">
    <source>
        <dbReference type="PROSITE" id="PS51192"/>
    </source>
</evidence>
<dbReference type="InterPro" id="IPR002121">
    <property type="entry name" value="HRDC_dom"/>
</dbReference>
<dbReference type="Pfam" id="PF09382">
    <property type="entry name" value="RQC"/>
    <property type="match status" value="1"/>
</dbReference>
<comment type="cofactor">
    <cofactor evidence="2">
        <name>Zn(2+)</name>
        <dbReference type="ChEBI" id="CHEBI:29105"/>
    </cofactor>
</comment>
<evidence type="ECO:0000256" key="3">
    <source>
        <dbReference type="ARBA" id="ARBA00005446"/>
    </source>
</evidence>
<evidence type="ECO:0000259" key="19">
    <source>
        <dbReference type="PROSITE" id="PS51194"/>
    </source>
</evidence>
<keyword evidence="8 20" id="KW-0347">Helicase</keyword>
<dbReference type="SMART" id="SM00956">
    <property type="entry name" value="RQC"/>
    <property type="match status" value="1"/>
</dbReference>
<feature type="domain" description="Helicase ATP-binding" evidence="18">
    <location>
        <begin position="36"/>
        <end position="204"/>
    </location>
</feature>
<dbReference type="GO" id="GO:0009378">
    <property type="term" value="F:four-way junction helicase activity"/>
    <property type="evidence" value="ECO:0007669"/>
    <property type="project" value="TreeGrafter"/>
</dbReference>
<dbReference type="InterPro" id="IPR001650">
    <property type="entry name" value="Helicase_C-like"/>
</dbReference>
<dbReference type="GO" id="GO:0006310">
    <property type="term" value="P:DNA recombination"/>
    <property type="evidence" value="ECO:0007669"/>
    <property type="project" value="UniProtKB-KW"/>
</dbReference>
<feature type="domain" description="HRDC" evidence="17">
    <location>
        <begin position="528"/>
        <end position="608"/>
    </location>
</feature>
<evidence type="ECO:0000256" key="5">
    <source>
        <dbReference type="ARBA" id="ARBA00022741"/>
    </source>
</evidence>